<dbReference type="Pfam" id="PF00593">
    <property type="entry name" value="TonB_dep_Rec_b-barrel"/>
    <property type="match status" value="1"/>
</dbReference>
<feature type="chain" id="PRO_5037364126" evidence="12">
    <location>
        <begin position="21"/>
        <end position="809"/>
    </location>
</feature>
<dbReference type="InterPro" id="IPR008969">
    <property type="entry name" value="CarboxyPept-like_regulatory"/>
</dbReference>
<name>A0A916N9I8_9FLAO</name>
<dbReference type="AlphaFoldDB" id="A0A916N9I8"/>
<sequence length="809" mass="90710">MRKFFTVFLLCFAVSTFAQSGILRGKVTDKSTGEELIGANVILDNGKGAAVDINGEYKITAEAGTYIVTFKFIGYEEYQEKVTIEAGKTITVDVKLAEGNQLDDVVVSASKFEQKIGEVAISMNVIKPDLIDNKAVMTPEQIVDQCPGVEIKENQVSIRGGSGFSYGSGSRVLLMVDDLPMLAPDAGDVKWNSLPIENMEQMEVLKGASSVLYGSSALNGIINIRTAFPRAEPQTKINVSHGFYGNPSGTQLGTKPIYDDAGVIVAYEDSTIDRSIQKWNPNTNYYIASNFLHSRRIKEQFDLVVGGNFTTNQGYRLGEYEHRGRVNFNTRYRSKNIEGLSFGLNGNHNRTDATYFFLWQNSDSVFIPQGLTDTATTTLSIAKTYRTNLDPYITYYDSTGNKHSFRGRWYNTSNYNNTNQGSIANQFYAEYQFQKHWKNELTTTFGLMNNYSTVEAELYGDHKSHNLAVFAQGDKKWDRLTVSGGVRIEYFKIDSSTTEEYNRLIGDTLPVKPVIRFGTTYQLFEHTYLRASYGEGYRFPSIAEKFISTSVGGLNIFPNQDIRAESGWSAEVGIKQGVKIGNFKGYFDVAGFVTGYRNMMEFTFGFYERDGTPWNFSNPPGVLTVDNFGAQSKNVENALIKGGEVSLTGTGMIGKVNVTTLIGYTYIDPQSTIDRNNMDAADSAYFMTFSDTTAMTLKYRSNHMFKGDIQLDYKRISFGVSSRYNSFQKNIDATFVDPYIGNLLLTGYADYRNARRVGDIVFDARLSVQITDHAKVAFLVNNVFNREYSNRPGNVMPPRTFIMQYSFKF</sequence>
<evidence type="ECO:0000256" key="8">
    <source>
        <dbReference type="ARBA" id="ARBA00023170"/>
    </source>
</evidence>
<proteinExistence type="inferred from homology"/>
<dbReference type="Pfam" id="PF07715">
    <property type="entry name" value="Plug"/>
    <property type="match status" value="1"/>
</dbReference>
<evidence type="ECO:0000259" key="13">
    <source>
        <dbReference type="Pfam" id="PF00593"/>
    </source>
</evidence>
<dbReference type="Pfam" id="PF13715">
    <property type="entry name" value="CarbopepD_reg_2"/>
    <property type="match status" value="1"/>
</dbReference>
<gene>
    <name evidence="15" type="primary">btuB_2</name>
    <name evidence="15" type="ORF">CRYO30217_00338</name>
</gene>
<dbReference type="Gene3D" id="2.170.130.10">
    <property type="entry name" value="TonB-dependent receptor, plug domain"/>
    <property type="match status" value="1"/>
</dbReference>
<evidence type="ECO:0000313" key="15">
    <source>
        <dbReference type="EMBL" id="CAG5077280.1"/>
    </source>
</evidence>
<dbReference type="Gene3D" id="2.60.40.1120">
    <property type="entry name" value="Carboxypeptidase-like, regulatory domain"/>
    <property type="match status" value="1"/>
</dbReference>
<dbReference type="InterPro" id="IPR036942">
    <property type="entry name" value="Beta-barrel_TonB_sf"/>
</dbReference>
<evidence type="ECO:0000256" key="7">
    <source>
        <dbReference type="ARBA" id="ARBA00023136"/>
    </source>
</evidence>
<dbReference type="SUPFAM" id="SSF49464">
    <property type="entry name" value="Carboxypeptidase regulatory domain-like"/>
    <property type="match status" value="1"/>
</dbReference>
<accession>A0A916N9I8</accession>
<dbReference type="InterPro" id="IPR037066">
    <property type="entry name" value="Plug_dom_sf"/>
</dbReference>
<dbReference type="InterPro" id="IPR039426">
    <property type="entry name" value="TonB-dep_rcpt-like"/>
</dbReference>
<keyword evidence="9 10" id="KW-0998">Cell outer membrane</keyword>
<dbReference type="PANTHER" id="PTHR30069:SF29">
    <property type="entry name" value="HEMOGLOBIN AND HEMOGLOBIN-HAPTOGLOBIN-BINDING PROTEIN 1-RELATED"/>
    <property type="match status" value="1"/>
</dbReference>
<dbReference type="GO" id="GO:0009279">
    <property type="term" value="C:cell outer membrane"/>
    <property type="evidence" value="ECO:0007669"/>
    <property type="project" value="UniProtKB-SubCell"/>
</dbReference>
<dbReference type="InterPro" id="IPR000531">
    <property type="entry name" value="Beta-barrel_TonB"/>
</dbReference>
<keyword evidence="6 11" id="KW-0798">TonB box</keyword>
<reference evidence="15" key="1">
    <citation type="submission" date="2021-04" db="EMBL/GenBank/DDBJ databases">
        <authorList>
            <person name="Rodrigo-Torres L."/>
            <person name="Arahal R. D."/>
            <person name="Lucena T."/>
        </authorList>
    </citation>
    <scope>NUCLEOTIDE SEQUENCE</scope>
    <source>
        <strain evidence="15">AS29M-1</strain>
    </source>
</reference>
<dbReference type="EMBL" id="OU015584">
    <property type="protein sequence ID" value="CAG5077280.1"/>
    <property type="molecule type" value="Genomic_DNA"/>
</dbReference>
<comment type="similarity">
    <text evidence="10 11">Belongs to the TonB-dependent receptor family.</text>
</comment>
<dbReference type="Proteomes" id="UP000683507">
    <property type="component" value="Chromosome"/>
</dbReference>
<dbReference type="SUPFAM" id="SSF56935">
    <property type="entry name" value="Porins"/>
    <property type="match status" value="1"/>
</dbReference>
<keyword evidence="3 10" id="KW-1134">Transmembrane beta strand</keyword>
<keyword evidence="7 10" id="KW-0472">Membrane</keyword>
<evidence type="ECO:0000256" key="3">
    <source>
        <dbReference type="ARBA" id="ARBA00022452"/>
    </source>
</evidence>
<keyword evidence="5 12" id="KW-0732">Signal</keyword>
<evidence type="ECO:0000256" key="4">
    <source>
        <dbReference type="ARBA" id="ARBA00022692"/>
    </source>
</evidence>
<evidence type="ECO:0000313" key="16">
    <source>
        <dbReference type="Proteomes" id="UP000683507"/>
    </source>
</evidence>
<dbReference type="InterPro" id="IPR012910">
    <property type="entry name" value="Plug_dom"/>
</dbReference>
<dbReference type="Gene3D" id="2.40.170.20">
    <property type="entry name" value="TonB-dependent receptor, beta-barrel domain"/>
    <property type="match status" value="1"/>
</dbReference>
<evidence type="ECO:0000256" key="10">
    <source>
        <dbReference type="PROSITE-ProRule" id="PRU01360"/>
    </source>
</evidence>
<keyword evidence="4 10" id="KW-0812">Transmembrane</keyword>
<evidence type="ECO:0000256" key="6">
    <source>
        <dbReference type="ARBA" id="ARBA00023077"/>
    </source>
</evidence>
<dbReference type="PANTHER" id="PTHR30069">
    <property type="entry name" value="TONB-DEPENDENT OUTER MEMBRANE RECEPTOR"/>
    <property type="match status" value="1"/>
</dbReference>
<dbReference type="GO" id="GO:0044718">
    <property type="term" value="P:siderophore transmembrane transport"/>
    <property type="evidence" value="ECO:0007669"/>
    <property type="project" value="TreeGrafter"/>
</dbReference>
<evidence type="ECO:0000256" key="5">
    <source>
        <dbReference type="ARBA" id="ARBA00022729"/>
    </source>
</evidence>
<evidence type="ECO:0000256" key="12">
    <source>
        <dbReference type="SAM" id="SignalP"/>
    </source>
</evidence>
<dbReference type="GO" id="GO:0015344">
    <property type="term" value="F:siderophore uptake transmembrane transporter activity"/>
    <property type="evidence" value="ECO:0007669"/>
    <property type="project" value="TreeGrafter"/>
</dbReference>
<keyword evidence="8" id="KW-0675">Receptor</keyword>
<evidence type="ECO:0000256" key="11">
    <source>
        <dbReference type="RuleBase" id="RU003357"/>
    </source>
</evidence>
<feature type="domain" description="TonB-dependent receptor-like beta-barrel" evidence="13">
    <location>
        <begin position="307"/>
        <end position="783"/>
    </location>
</feature>
<comment type="subcellular location">
    <subcellularLocation>
        <location evidence="1 10">Cell outer membrane</location>
        <topology evidence="1 10">Multi-pass membrane protein</topology>
    </subcellularLocation>
</comment>
<feature type="signal peptide" evidence="12">
    <location>
        <begin position="1"/>
        <end position="20"/>
    </location>
</feature>
<feature type="domain" description="TonB-dependent receptor plug" evidence="14">
    <location>
        <begin position="118"/>
        <end position="221"/>
    </location>
</feature>
<evidence type="ECO:0000256" key="1">
    <source>
        <dbReference type="ARBA" id="ARBA00004571"/>
    </source>
</evidence>
<evidence type="ECO:0000256" key="9">
    <source>
        <dbReference type="ARBA" id="ARBA00023237"/>
    </source>
</evidence>
<dbReference type="PROSITE" id="PS52016">
    <property type="entry name" value="TONB_DEPENDENT_REC_3"/>
    <property type="match status" value="1"/>
</dbReference>
<keyword evidence="16" id="KW-1185">Reference proteome</keyword>
<dbReference type="RefSeq" id="WP_258540576.1">
    <property type="nucleotide sequence ID" value="NZ_OU015584.1"/>
</dbReference>
<evidence type="ECO:0000259" key="14">
    <source>
        <dbReference type="Pfam" id="PF07715"/>
    </source>
</evidence>
<organism evidence="15 16">
    <name type="scientific">Parvicella tangerina</name>
    <dbReference type="NCBI Taxonomy" id="2829795"/>
    <lineage>
        <taxon>Bacteria</taxon>
        <taxon>Pseudomonadati</taxon>
        <taxon>Bacteroidota</taxon>
        <taxon>Flavobacteriia</taxon>
        <taxon>Flavobacteriales</taxon>
        <taxon>Parvicellaceae</taxon>
        <taxon>Parvicella</taxon>
    </lineage>
</organism>
<dbReference type="KEGG" id="ptan:CRYO30217_00338"/>
<protein>
    <submittedName>
        <fullName evidence="15">Vitamin B12 transporter BtuB</fullName>
    </submittedName>
</protein>
<keyword evidence="2 10" id="KW-0813">Transport</keyword>
<evidence type="ECO:0000256" key="2">
    <source>
        <dbReference type="ARBA" id="ARBA00022448"/>
    </source>
</evidence>